<proteinExistence type="inferred from homology"/>
<evidence type="ECO:0000259" key="3">
    <source>
        <dbReference type="Pfam" id="PF21530"/>
    </source>
</evidence>
<name>A0A397YM33_BRACM</name>
<keyword evidence="1" id="KW-0067">ATP-binding</keyword>
<dbReference type="EMBL" id="CM010634">
    <property type="protein sequence ID" value="RID53024.1"/>
    <property type="molecule type" value="Genomic_DNA"/>
</dbReference>
<keyword evidence="1" id="KW-0547">Nucleotide-binding</keyword>
<dbReference type="Pfam" id="PF21530">
    <property type="entry name" value="Pif1_2B_dom"/>
    <property type="match status" value="1"/>
</dbReference>
<dbReference type="GO" id="GO:0016887">
    <property type="term" value="F:ATP hydrolysis activity"/>
    <property type="evidence" value="ECO:0007669"/>
    <property type="project" value="RHEA"/>
</dbReference>
<dbReference type="EC" id="5.6.2.3" evidence="1"/>
<keyword evidence="1" id="KW-0234">DNA repair</keyword>
<feature type="domain" description="DNA helicase Pif1-like DEAD-box helicase" evidence="2">
    <location>
        <begin position="1"/>
        <end position="74"/>
    </location>
</feature>
<dbReference type="GO" id="GO:0000723">
    <property type="term" value="P:telomere maintenance"/>
    <property type="evidence" value="ECO:0007669"/>
    <property type="project" value="InterPro"/>
</dbReference>
<accession>A0A397YM33</accession>
<dbReference type="AlphaFoldDB" id="A0A397YM33"/>
<dbReference type="Proteomes" id="UP000264353">
    <property type="component" value="Chromosome A7"/>
</dbReference>
<sequence>KSFGGKVFVFGGDFRQILSVIPGGGRAETHCKVLKLAKNMRLLAGLADDAAKDLESFSEWILDIGDGKINLPNDGQVEIDIPLDMLIKKNSDLYRHRAITIPTNDELDKINDYMLSQLPVLNSVKVAAFPRHCLKLKVGAPIMCLRNMDAADGLCNGTKLIVTQIFPNVIQCKIITGNDIAGKDVWIPRMFVTPPDTKFFFRMRQRQFPVTLAFAMTINKSQVFSHGQLYVALFRVRSMSGLKILITDKQGKPHIKTMNVVYKQVFQNIS</sequence>
<dbReference type="GO" id="GO:0043139">
    <property type="term" value="F:5'-3' DNA helicase activity"/>
    <property type="evidence" value="ECO:0007669"/>
    <property type="project" value="UniProtKB-EC"/>
</dbReference>
<dbReference type="SUPFAM" id="SSF52540">
    <property type="entry name" value="P-loop containing nucleoside triphosphate hydrolases"/>
    <property type="match status" value="1"/>
</dbReference>
<feature type="non-terminal residue" evidence="4">
    <location>
        <position position="1"/>
    </location>
</feature>
<keyword evidence="1" id="KW-0347">Helicase</keyword>
<evidence type="ECO:0000259" key="2">
    <source>
        <dbReference type="Pfam" id="PF05970"/>
    </source>
</evidence>
<dbReference type="Pfam" id="PF05970">
    <property type="entry name" value="PIF1"/>
    <property type="match status" value="1"/>
</dbReference>
<dbReference type="PANTHER" id="PTHR10492">
    <property type="match status" value="1"/>
</dbReference>
<keyword evidence="1" id="KW-0233">DNA recombination</keyword>
<dbReference type="GO" id="GO:0006310">
    <property type="term" value="P:DNA recombination"/>
    <property type="evidence" value="ECO:0007669"/>
    <property type="project" value="UniProtKB-KW"/>
</dbReference>
<comment type="cofactor">
    <cofactor evidence="1">
        <name>Mg(2+)</name>
        <dbReference type="ChEBI" id="CHEBI:18420"/>
    </cofactor>
</comment>
<dbReference type="GO" id="GO:0006281">
    <property type="term" value="P:DNA repair"/>
    <property type="evidence" value="ECO:0007669"/>
    <property type="project" value="UniProtKB-KW"/>
</dbReference>
<dbReference type="InterPro" id="IPR010285">
    <property type="entry name" value="DNA_helicase_pif1-like_DEAD"/>
</dbReference>
<dbReference type="GO" id="GO:0005524">
    <property type="term" value="F:ATP binding"/>
    <property type="evidence" value="ECO:0007669"/>
    <property type="project" value="UniProtKB-KW"/>
</dbReference>
<comment type="similarity">
    <text evidence="1">Belongs to the helicase family.</text>
</comment>
<reference evidence="4 5" key="1">
    <citation type="submission" date="2018-06" db="EMBL/GenBank/DDBJ databases">
        <title>WGS assembly of Brassica rapa FPsc.</title>
        <authorList>
            <person name="Bowman J."/>
            <person name="Kohchi T."/>
            <person name="Yamato K."/>
            <person name="Jenkins J."/>
            <person name="Shu S."/>
            <person name="Ishizaki K."/>
            <person name="Yamaoka S."/>
            <person name="Nishihama R."/>
            <person name="Nakamura Y."/>
            <person name="Berger F."/>
            <person name="Adam C."/>
            <person name="Aki S."/>
            <person name="Althoff F."/>
            <person name="Araki T."/>
            <person name="Arteaga-Vazquez M."/>
            <person name="Balasubrmanian S."/>
            <person name="Bauer D."/>
            <person name="Boehm C."/>
            <person name="Briginshaw L."/>
            <person name="Caballero-Perez J."/>
            <person name="Catarino B."/>
            <person name="Chen F."/>
            <person name="Chiyoda S."/>
            <person name="Chovatia M."/>
            <person name="Davies K."/>
            <person name="Delmans M."/>
            <person name="Demura T."/>
            <person name="Dierschke T."/>
            <person name="Dolan L."/>
            <person name="Dorantes-Acosta A."/>
            <person name="Eklund D."/>
            <person name="Florent S."/>
            <person name="Flores-Sandoval E."/>
            <person name="Fujiyama A."/>
            <person name="Fukuzawa H."/>
            <person name="Galik B."/>
            <person name="Grimanelli D."/>
            <person name="Grimwood J."/>
            <person name="Grossniklaus U."/>
            <person name="Hamada T."/>
            <person name="Haseloff J."/>
            <person name="Hetherington A."/>
            <person name="Higo A."/>
            <person name="Hirakawa Y."/>
            <person name="Hundley H."/>
            <person name="Ikeda Y."/>
            <person name="Inoue K."/>
            <person name="Inoue S."/>
            <person name="Ishida S."/>
            <person name="Jia Q."/>
            <person name="Kakita M."/>
            <person name="Kanazawa T."/>
            <person name="Kawai Y."/>
            <person name="Kawashima T."/>
            <person name="Kennedy M."/>
            <person name="Kinose K."/>
            <person name="Kinoshita T."/>
            <person name="Kohara Y."/>
            <person name="Koide E."/>
            <person name="Komatsu K."/>
            <person name="Kopischke S."/>
            <person name="Kubo M."/>
            <person name="Kyozuka J."/>
            <person name="Lagercrantz U."/>
            <person name="Lin S."/>
            <person name="Lindquist E."/>
            <person name="Lipzen A."/>
            <person name="Lu C."/>
            <person name="Luna E."/>
            <person name="Martienssen R."/>
            <person name="Minamino N."/>
            <person name="Mizutani M."/>
            <person name="Mizutani M."/>
            <person name="Mochizuki N."/>
            <person name="Monte I."/>
            <person name="Mosher R."/>
            <person name="Nagasaki H."/>
            <person name="Nakagami H."/>
            <person name="Naramoto S."/>
            <person name="Nishitani K."/>
            <person name="Ohtani M."/>
            <person name="Okamoto T."/>
            <person name="Okumura M."/>
            <person name="Phillips J."/>
            <person name="Pollak B."/>
            <person name="Reinders A."/>
            <person name="Roevekamp M."/>
            <person name="Sano R."/>
            <person name="Sawa S."/>
            <person name="Schmid M."/>
            <person name="Shirakawa M."/>
            <person name="Solano R."/>
            <person name="Spunde A."/>
            <person name="Suetsugu N."/>
            <person name="Sugano S."/>
            <person name="Sugiyama A."/>
            <person name="Sun R."/>
            <person name="Suzuki Y."/>
            <person name="Takenaka M."/>
            <person name="Takezawa D."/>
            <person name="Tomogane H."/>
            <person name="Tsuzuki M."/>
            <person name="Ueda T."/>
            <person name="Umeda M."/>
            <person name="Ward J."/>
            <person name="Watanabe Y."/>
            <person name="Yazaki K."/>
            <person name="Yokoyama R."/>
            <person name="Yoshitake Y."/>
            <person name="Yotsui I."/>
            <person name="Zachgo S."/>
            <person name="Schmutz J."/>
        </authorList>
    </citation>
    <scope>NUCLEOTIDE SEQUENCE [LARGE SCALE GENOMIC DNA]</scope>
    <source>
        <strain evidence="5">cv. B-3</strain>
    </source>
</reference>
<protein>
    <recommendedName>
        <fullName evidence="1">ATP-dependent DNA helicase</fullName>
        <ecNumber evidence="1">5.6.2.3</ecNumber>
    </recommendedName>
</protein>
<evidence type="ECO:0000313" key="4">
    <source>
        <dbReference type="EMBL" id="RID53024.1"/>
    </source>
</evidence>
<comment type="catalytic activity">
    <reaction evidence="1">
        <text>ATP + H2O = ADP + phosphate + H(+)</text>
        <dbReference type="Rhea" id="RHEA:13065"/>
        <dbReference type="ChEBI" id="CHEBI:15377"/>
        <dbReference type="ChEBI" id="CHEBI:15378"/>
        <dbReference type="ChEBI" id="CHEBI:30616"/>
        <dbReference type="ChEBI" id="CHEBI:43474"/>
        <dbReference type="ChEBI" id="CHEBI:456216"/>
        <dbReference type="EC" id="5.6.2.3"/>
    </reaction>
</comment>
<organism evidence="4 5">
    <name type="scientific">Brassica campestris</name>
    <name type="common">Field mustard</name>
    <dbReference type="NCBI Taxonomy" id="3711"/>
    <lineage>
        <taxon>Eukaryota</taxon>
        <taxon>Viridiplantae</taxon>
        <taxon>Streptophyta</taxon>
        <taxon>Embryophyta</taxon>
        <taxon>Tracheophyta</taxon>
        <taxon>Spermatophyta</taxon>
        <taxon>Magnoliopsida</taxon>
        <taxon>eudicotyledons</taxon>
        <taxon>Gunneridae</taxon>
        <taxon>Pentapetalae</taxon>
        <taxon>rosids</taxon>
        <taxon>malvids</taxon>
        <taxon>Brassicales</taxon>
        <taxon>Brassicaceae</taxon>
        <taxon>Brassiceae</taxon>
        <taxon>Brassica</taxon>
    </lineage>
</organism>
<evidence type="ECO:0000313" key="5">
    <source>
        <dbReference type="Proteomes" id="UP000264353"/>
    </source>
</evidence>
<dbReference type="InterPro" id="IPR027417">
    <property type="entry name" value="P-loop_NTPase"/>
</dbReference>
<evidence type="ECO:0000256" key="1">
    <source>
        <dbReference type="RuleBase" id="RU363044"/>
    </source>
</evidence>
<gene>
    <name evidence="4" type="ORF">BRARA_G00451</name>
</gene>
<dbReference type="PANTHER" id="PTHR10492:SF101">
    <property type="entry name" value="ATP-DEPENDENT DNA HELICASE"/>
    <property type="match status" value="1"/>
</dbReference>
<dbReference type="InterPro" id="IPR049163">
    <property type="entry name" value="Pif1-like_2B_dom"/>
</dbReference>
<keyword evidence="1" id="KW-0378">Hydrolase</keyword>
<keyword evidence="1" id="KW-0227">DNA damage</keyword>
<feature type="domain" description="DNA helicase Pif1-like 2B" evidence="3">
    <location>
        <begin position="121"/>
        <end position="164"/>
    </location>
</feature>